<gene>
    <name evidence="2" type="ordered locus">NT01EI_0477</name>
</gene>
<organism evidence="2 3">
    <name type="scientific">Edwardsiella ictaluri (strain 93-146)</name>
    <dbReference type="NCBI Taxonomy" id="634503"/>
    <lineage>
        <taxon>Bacteria</taxon>
        <taxon>Pseudomonadati</taxon>
        <taxon>Pseudomonadota</taxon>
        <taxon>Gammaproteobacteria</taxon>
        <taxon>Enterobacterales</taxon>
        <taxon>Hafniaceae</taxon>
        <taxon>Edwardsiella</taxon>
    </lineage>
</organism>
<reference evidence="3" key="1">
    <citation type="submission" date="2009-03" db="EMBL/GenBank/DDBJ databases">
        <title>Complete genome sequence of Edwardsiella ictaluri 93-146.</title>
        <authorList>
            <person name="Williams M.L."/>
            <person name="Gillaspy A.F."/>
            <person name="Dyer D.W."/>
            <person name="Thune R.L."/>
            <person name="Waldbieser G.C."/>
            <person name="Schuster S.C."/>
            <person name="Gipson J."/>
            <person name="Zaitshik J."/>
            <person name="Landry C."/>
            <person name="Lawrence M.L."/>
        </authorList>
    </citation>
    <scope>NUCLEOTIDE SEQUENCE [LARGE SCALE GENOMIC DNA]</scope>
    <source>
        <strain evidence="3">93-146</strain>
    </source>
</reference>
<dbReference type="EMBL" id="CP001600">
    <property type="protein sequence ID" value="ACR67712.1"/>
    <property type="molecule type" value="Genomic_DNA"/>
</dbReference>
<protein>
    <recommendedName>
        <fullName evidence="1">Serine dehydratase-like alpha subunit domain-containing protein</fullName>
    </recommendedName>
</protein>
<dbReference type="Pfam" id="PF03313">
    <property type="entry name" value="SDH_alpha"/>
    <property type="match status" value="1"/>
</dbReference>
<dbReference type="GO" id="GO:0019450">
    <property type="term" value="P:L-cysteine catabolic process to pyruvate"/>
    <property type="evidence" value="ECO:0007669"/>
    <property type="project" value="TreeGrafter"/>
</dbReference>
<dbReference type="HOGENOM" id="CLU_2449923_0_0_6"/>
<evidence type="ECO:0000313" key="2">
    <source>
        <dbReference type="EMBL" id="ACR67712.1"/>
    </source>
</evidence>
<dbReference type="PANTHER" id="PTHR30501:SF2">
    <property type="entry name" value="UPF0597 PROTEIN YHAM"/>
    <property type="match status" value="1"/>
</dbReference>
<name>C5BFC6_EDWI9</name>
<dbReference type="AlphaFoldDB" id="C5BFC6"/>
<feature type="domain" description="Serine dehydratase-like alpha subunit" evidence="1">
    <location>
        <begin position="2"/>
        <end position="81"/>
    </location>
</feature>
<proteinExistence type="predicted"/>
<reference evidence="2 3" key="2">
    <citation type="journal article" date="2012" name="J. Bacteriol.">
        <title>Genome Sequence of Edwardsiella ictaluri 93-146, a Strain Associated with a Natural Channel Catfish Outbreak of Enteric Septicemia of Catfish.</title>
        <authorList>
            <person name="Williams M.L."/>
            <person name="Gillaspy A.F."/>
            <person name="Dyer D.W."/>
            <person name="Thune R.L."/>
            <person name="Waldbieser G.C."/>
            <person name="Schuster S.C."/>
            <person name="Gipson J."/>
            <person name="Zaitshik J."/>
            <person name="Landry C."/>
            <person name="Banes M.M."/>
            <person name="Lawrence M.L."/>
        </authorList>
    </citation>
    <scope>NUCLEOTIDE SEQUENCE [LARGE SCALE GENOMIC DNA]</scope>
    <source>
        <strain evidence="2 3">93-146</strain>
    </source>
</reference>
<dbReference type="InterPro" id="IPR021144">
    <property type="entry name" value="UPF0597"/>
</dbReference>
<dbReference type="InterPro" id="IPR005130">
    <property type="entry name" value="Ser_deHydtase-like_asu"/>
</dbReference>
<sequence>MGAAVGIAWLIDGRYEVVAMSIGSMSGDVSGMICDGASNSCTMKVSISLSAAFKVVLMAQDNSAMSGNERIVAHDVDHSIATCACWPVA</sequence>
<accession>C5BFC6</accession>
<dbReference type="Proteomes" id="UP000001485">
    <property type="component" value="Chromosome"/>
</dbReference>
<dbReference type="PANTHER" id="PTHR30501">
    <property type="entry name" value="UPF0597 PROTEIN YHAM"/>
    <property type="match status" value="1"/>
</dbReference>
<evidence type="ECO:0000313" key="3">
    <source>
        <dbReference type="Proteomes" id="UP000001485"/>
    </source>
</evidence>
<dbReference type="GO" id="GO:0080146">
    <property type="term" value="F:L-cysteine desulfhydrase activity"/>
    <property type="evidence" value="ECO:0007669"/>
    <property type="project" value="TreeGrafter"/>
</dbReference>
<dbReference type="KEGG" id="eic:NT01EI_0477"/>
<evidence type="ECO:0000259" key="1">
    <source>
        <dbReference type="Pfam" id="PF03313"/>
    </source>
</evidence>